<accession>A0A8T1W9R3</accession>
<dbReference type="Pfam" id="PF25064">
    <property type="entry name" value="ARM_TT21_5th"/>
    <property type="match status" value="1"/>
</dbReference>
<dbReference type="Proteomes" id="UP000694044">
    <property type="component" value="Unassembled WGS sequence"/>
</dbReference>
<keyword evidence="1" id="KW-0677">Repeat</keyword>
<evidence type="ECO:0000259" key="6">
    <source>
        <dbReference type="Pfam" id="PF25062"/>
    </source>
</evidence>
<protein>
    <submittedName>
        <fullName evidence="10">Tetratricopeptide repeat protein 21B</fullName>
    </submittedName>
</protein>
<dbReference type="InterPro" id="IPR056834">
    <property type="entry name" value="ARM_TT21_C"/>
</dbReference>
<evidence type="ECO:0000256" key="4">
    <source>
        <dbReference type="SAM" id="MobiDB-lite"/>
    </source>
</evidence>
<dbReference type="OrthoDB" id="10259630at2759"/>
<dbReference type="InterPro" id="IPR056832">
    <property type="entry name" value="ARM_TT21_2nd"/>
</dbReference>
<evidence type="ECO:0000256" key="1">
    <source>
        <dbReference type="ARBA" id="ARBA00022737"/>
    </source>
</evidence>
<proteinExistence type="predicted"/>
<evidence type="ECO:0000256" key="3">
    <source>
        <dbReference type="PROSITE-ProRule" id="PRU00339"/>
    </source>
</evidence>
<dbReference type="Pfam" id="PF13176">
    <property type="entry name" value="TPR_7"/>
    <property type="match status" value="1"/>
</dbReference>
<evidence type="ECO:0000259" key="9">
    <source>
        <dbReference type="Pfam" id="PF25068"/>
    </source>
</evidence>
<gene>
    <name evidence="10" type="primary">TTC21B</name>
    <name evidence="10" type="ORF">PHYPSEUDO_009017</name>
</gene>
<organism evidence="10 11">
    <name type="scientific">Phytophthora pseudosyringae</name>
    <dbReference type="NCBI Taxonomy" id="221518"/>
    <lineage>
        <taxon>Eukaryota</taxon>
        <taxon>Sar</taxon>
        <taxon>Stramenopiles</taxon>
        <taxon>Oomycota</taxon>
        <taxon>Peronosporomycetes</taxon>
        <taxon>Peronosporales</taxon>
        <taxon>Peronosporaceae</taxon>
        <taxon>Phytophthora</taxon>
    </lineage>
</organism>
<comment type="caution">
    <text evidence="10">The sequence shown here is derived from an EMBL/GenBank/DDBJ whole genome shotgun (WGS) entry which is preliminary data.</text>
</comment>
<dbReference type="GO" id="GO:0030991">
    <property type="term" value="C:intraciliary transport particle A"/>
    <property type="evidence" value="ECO:0007669"/>
    <property type="project" value="TreeGrafter"/>
</dbReference>
<feature type="domain" description="Tetratricopeptide repeat protein 21A/21B C-terminal ARM" evidence="7">
    <location>
        <begin position="1138"/>
        <end position="1345"/>
    </location>
</feature>
<keyword evidence="2 3" id="KW-0802">TPR repeat</keyword>
<evidence type="ECO:0000259" key="7">
    <source>
        <dbReference type="Pfam" id="PF25063"/>
    </source>
</evidence>
<name>A0A8T1W9R3_9STRA</name>
<dbReference type="GO" id="GO:0035721">
    <property type="term" value="P:intraciliary retrograde transport"/>
    <property type="evidence" value="ECO:0007669"/>
    <property type="project" value="TreeGrafter"/>
</dbReference>
<dbReference type="EMBL" id="JAGDFM010000037">
    <property type="protein sequence ID" value="KAG7390055.1"/>
    <property type="molecule type" value="Genomic_DNA"/>
</dbReference>
<feature type="repeat" description="TPR" evidence="3">
    <location>
        <begin position="337"/>
        <end position="370"/>
    </location>
</feature>
<feature type="domain" description="Tetratricopeptide repeat protein 21A/21B fourth ARM" evidence="9">
    <location>
        <begin position="785"/>
        <end position="927"/>
    </location>
</feature>
<dbReference type="Pfam" id="PF25058">
    <property type="entry name" value="ARM_TT21"/>
    <property type="match status" value="1"/>
</dbReference>
<feature type="domain" description="Tetratricopeptide repeat protein 21A/21B second ARM" evidence="5">
    <location>
        <begin position="282"/>
        <end position="557"/>
    </location>
</feature>
<dbReference type="GO" id="GO:0061512">
    <property type="term" value="P:protein localization to cilium"/>
    <property type="evidence" value="ECO:0007669"/>
    <property type="project" value="TreeGrafter"/>
</dbReference>
<feature type="repeat" description="TPR" evidence="3">
    <location>
        <begin position="982"/>
        <end position="1015"/>
    </location>
</feature>
<dbReference type="Pfam" id="PF25063">
    <property type="entry name" value="ARM_TT21_C"/>
    <property type="match status" value="1"/>
</dbReference>
<feature type="domain" description="Tetratricopeptide repeat protein 21A/21B fifth ARM repeats" evidence="8">
    <location>
        <begin position="982"/>
        <end position="1109"/>
    </location>
</feature>
<reference evidence="10" key="1">
    <citation type="submission" date="2021-02" db="EMBL/GenBank/DDBJ databases">
        <authorList>
            <person name="Palmer J.M."/>
        </authorList>
    </citation>
    <scope>NUCLEOTIDE SEQUENCE</scope>
    <source>
        <strain evidence="10">SCRP734</strain>
    </source>
</reference>
<dbReference type="InterPro" id="IPR019734">
    <property type="entry name" value="TPR_rpt"/>
</dbReference>
<evidence type="ECO:0000313" key="11">
    <source>
        <dbReference type="Proteomes" id="UP000694044"/>
    </source>
</evidence>
<dbReference type="PANTHER" id="PTHR14699">
    <property type="entry name" value="STI2 PROTEIN-RELATED"/>
    <property type="match status" value="1"/>
</dbReference>
<feature type="region of interest" description="Disordered" evidence="4">
    <location>
        <begin position="611"/>
        <end position="632"/>
    </location>
</feature>
<evidence type="ECO:0000259" key="8">
    <source>
        <dbReference type="Pfam" id="PF25064"/>
    </source>
</evidence>
<dbReference type="InterPro" id="IPR056833">
    <property type="entry name" value="ARM_TT21_N"/>
</dbReference>
<dbReference type="InterPro" id="IPR056836">
    <property type="entry name" value="ARM_TT21_4th"/>
</dbReference>
<dbReference type="Pfam" id="PF25062">
    <property type="entry name" value="ARM_TT21_N"/>
    <property type="match status" value="1"/>
</dbReference>
<dbReference type="Pfam" id="PF25068">
    <property type="entry name" value="ARM_TT21_4th"/>
    <property type="match status" value="1"/>
</dbReference>
<dbReference type="PANTHER" id="PTHR14699:SF0">
    <property type="entry name" value="TETRATRICOPEPTIDE REPEAT PROTEIN 21 HOMOLOG"/>
    <property type="match status" value="1"/>
</dbReference>
<sequence length="1351" mass="151976">MSSAMDPRVLINYYLRKGWYDHVQRLCEQILEKKGSDSVILFWRAFGIVLERSYSSAIRELENLKRTGRDVELPCLHALVYAHSQCKHVDHDEVAQLELQLVMAEENAGSTSLMLCAAFFWHLSEHAKARKILDQVLSTTGKSSSDGALRQRALILRGWVDLTVDPKSARGADLRDGAIQYFDQVADRKDAELVLGMAKYHDLKKAYPRALESFDELTVQFPWFKHSLSEKALVLLKMGNWDQCMDSVERALSENSREIEALRITILMFLSREGRAREAAERVRELLEALKRVEPANPELFCEISRCTARVSDRDAEVLQCTLGLIEHAIQLNPESGAFRAERGYQRALLGDFAEAMESYKEALKLDESNEMALHGMIYCQIKLGQLEDASQQMEFLSVIQESIGASASFAFLQALLSWEKDRDRPRQVKLLQQAMQIHMDKLKETIQGPDVSTHDTMSLLNPIFLVEVATEFLQGDPAQPGSPSDSLTDAVTKGMSILEKLVNKSPGFLRAQFVLAQAYFDSQRLDDAYQVSNLILKMEPGHSKAHLMQARVSLEREHFRAASACLDQALSYDFSVRQSLSYYIIKARILENAGDVREALQTLQTAMKMAQGSGGSSSSGSSNRRQKQSADNNAASVSLFDKASVYIHMAQVLSQLSDIAEATKTVREALDVFRGTSQEVRVLVANSELAIKRGDYDAAIAMLSSVPVGSPAFTKAQMVKADIYLQYRKDKNLYARCYQELVALNPCHATHVSLAEAYLRIQMLDEAVQSFERAKALSPGDPTIAGRIGRVLISKHDYLKAVDYYETALKLAPGNLVLRKDLAELYAKLRHYDQALRVVQQAPSNESEALSHLFQVVDLQLVLPTIHRGLGSDELAVQALLKAYAIQKVVLDRQKDEQPDVLNKQRAAIANTSFQIAAIYASASGSNERENVVKYCTLALRSDETHEQSLLHLARAYQQVGDLDQCQVRCSTLLRLNPAHEEAALMLADLLLQKEDNDSAIYHFQQLLDSRPDNFAALSRFLVMLRRAGKLHKSSTDKEKGSLAQRYLRLAERSANVRVAHAPGLHFCKGLYARFSNNVVEAIDDFNLARRDPEWGERALINMIEIYLNPDNENLWDAGNDGSEGNTKEQTENLRIANTLLDELPVARNERDAKLRVLEAYAVLAVRTKSMLDKAIQLFMEILETVDRDYVPALLGLAMGYMLTKQQPKARNQLKRIAKMNYDQTLADEFERSYLLLADIYINRGKFDLAQELCKRALTHNKSSGKAWELLGLVMEKEQSYIDAAECYQEAWTCEGEASAAIGFKLAFNYLKAKKLVLAVDVCNKVLDQYPDYPKIRKDILEKAFAGFRP</sequence>
<feature type="domain" description="Tetratricopeptide repeat protein 21A/21B N-terminal ARM repeat" evidence="6">
    <location>
        <begin position="11"/>
        <end position="245"/>
    </location>
</feature>
<dbReference type="Pfam" id="PF25060">
    <property type="entry name" value="ARM_TT21_2nd"/>
    <property type="match status" value="1"/>
</dbReference>
<dbReference type="FunFam" id="1.25.40.10:FF:001391">
    <property type="entry name" value="Tetratricopeptide repeat protein 21B"/>
    <property type="match status" value="1"/>
</dbReference>
<dbReference type="InterPro" id="IPR040364">
    <property type="entry name" value="TTC21A/TTC21B"/>
</dbReference>
<feature type="repeat" description="TPR" evidence="3">
    <location>
        <begin position="749"/>
        <end position="782"/>
    </location>
</feature>
<keyword evidence="11" id="KW-1185">Reference proteome</keyword>
<dbReference type="PROSITE" id="PS50005">
    <property type="entry name" value="TPR"/>
    <property type="match status" value="4"/>
</dbReference>
<dbReference type="FunFam" id="1.25.40.10:FF:000219">
    <property type="entry name" value="Tetratricopeptide repeat domain 21B"/>
    <property type="match status" value="1"/>
</dbReference>
<dbReference type="GO" id="GO:0005929">
    <property type="term" value="C:cilium"/>
    <property type="evidence" value="ECO:0007669"/>
    <property type="project" value="GOC"/>
</dbReference>
<evidence type="ECO:0000313" key="10">
    <source>
        <dbReference type="EMBL" id="KAG7390055.1"/>
    </source>
</evidence>
<evidence type="ECO:0000259" key="5">
    <source>
        <dbReference type="Pfam" id="PF25060"/>
    </source>
</evidence>
<dbReference type="SMART" id="SM00028">
    <property type="entry name" value="TPR"/>
    <property type="match status" value="14"/>
</dbReference>
<dbReference type="InterPro" id="IPR056835">
    <property type="entry name" value="ARM_TT21_5th"/>
</dbReference>
<feature type="repeat" description="TPR" evidence="3">
    <location>
        <begin position="783"/>
        <end position="816"/>
    </location>
</feature>
<evidence type="ECO:0000256" key="2">
    <source>
        <dbReference type="ARBA" id="ARBA00022803"/>
    </source>
</evidence>